<name>A0AAW4NGC2_9BACT</name>
<proteinExistence type="predicted"/>
<reference evidence="1" key="1">
    <citation type="submission" date="2021-06" db="EMBL/GenBank/DDBJ databases">
        <title>Collection of gut derived symbiotic bacterial strains cultured from healthy donors.</title>
        <authorList>
            <person name="Lin H."/>
            <person name="Littmann E."/>
            <person name="Pamer E.G."/>
        </authorList>
    </citation>
    <scope>NUCLEOTIDE SEQUENCE</scope>
    <source>
        <strain evidence="1">MSK.21.60</strain>
    </source>
</reference>
<dbReference type="EMBL" id="JAHOEP010000024">
    <property type="protein sequence ID" value="MBV3408655.1"/>
    <property type="molecule type" value="Genomic_DNA"/>
</dbReference>
<dbReference type="RefSeq" id="WP_217326669.1">
    <property type="nucleotide sequence ID" value="NZ_JAHOEK010000023.1"/>
</dbReference>
<organism evidence="1 2">
    <name type="scientific">Segatella copri</name>
    <dbReference type="NCBI Taxonomy" id="165179"/>
    <lineage>
        <taxon>Bacteria</taxon>
        <taxon>Pseudomonadati</taxon>
        <taxon>Bacteroidota</taxon>
        <taxon>Bacteroidia</taxon>
        <taxon>Bacteroidales</taxon>
        <taxon>Prevotellaceae</taxon>
        <taxon>Segatella</taxon>
    </lineage>
</organism>
<evidence type="ECO:0000313" key="1">
    <source>
        <dbReference type="EMBL" id="MBV3408655.1"/>
    </source>
</evidence>
<comment type="caution">
    <text evidence="1">The sequence shown here is derived from an EMBL/GenBank/DDBJ whole genome shotgun (WGS) entry which is preliminary data.</text>
</comment>
<protein>
    <recommendedName>
        <fullName evidence="3">NTP pyrophosphohydrolase MazG putative catalytic core domain-containing protein</fullName>
    </recommendedName>
</protein>
<evidence type="ECO:0000313" key="2">
    <source>
        <dbReference type="Proteomes" id="UP001196316"/>
    </source>
</evidence>
<evidence type="ECO:0008006" key="3">
    <source>
        <dbReference type="Google" id="ProtNLM"/>
    </source>
</evidence>
<dbReference type="Proteomes" id="UP001196316">
    <property type="component" value="Unassembled WGS sequence"/>
</dbReference>
<dbReference type="AlphaFoldDB" id="A0AAW4NGC2"/>
<gene>
    <name evidence="1" type="ORF">KSW80_09635</name>
</gene>
<sequence length="177" mass="20928">MRIVDLNSLATQAHENAVKHGWWEKERNNQHHLMLVIAEIAEAVEADRDKKHARLSEFRDAKEKERAFRRFIKDSVEDELADVAIYLFDIAGKLGINFTVMRPCRYYRAFEKFKFTDNAFGLCKGLCKETIAIEKRIAFAVHYIIGWSKSLGIDIFFFIEEKMKYNETRPYLHNKDY</sequence>
<accession>A0AAW4NGC2</accession>